<name>A0A1I5FSW5_PSUAM</name>
<accession>A0A1I5FSW5</accession>
<dbReference type="Gene3D" id="1.10.10.10">
    <property type="entry name" value="Winged helix-like DNA-binding domain superfamily/Winged helix DNA-binding domain"/>
    <property type="match status" value="1"/>
</dbReference>
<dbReference type="STRING" id="260086.SAMN05216207_104049"/>
<organism evidence="1 2">
    <name type="scientific">Pseudonocardia ammonioxydans</name>
    <dbReference type="NCBI Taxonomy" id="260086"/>
    <lineage>
        <taxon>Bacteria</taxon>
        <taxon>Bacillati</taxon>
        <taxon>Actinomycetota</taxon>
        <taxon>Actinomycetes</taxon>
        <taxon>Pseudonocardiales</taxon>
        <taxon>Pseudonocardiaceae</taxon>
        <taxon>Pseudonocardia</taxon>
    </lineage>
</organism>
<sequence length="96" mass="10544">MHHSTALRLLGVLAEHGLVEQVGDRGTYRLGFALIPLAGRVAERLEITTHAHPIWTVVVIGSPPEYLRSPRCDLALTLLDRGVDCARARPLTGRSR</sequence>
<dbReference type="Proteomes" id="UP000199614">
    <property type="component" value="Unassembled WGS sequence"/>
</dbReference>
<reference evidence="1 2" key="1">
    <citation type="submission" date="2016-10" db="EMBL/GenBank/DDBJ databases">
        <authorList>
            <person name="de Groot N.N."/>
        </authorList>
    </citation>
    <scope>NUCLEOTIDE SEQUENCE [LARGE SCALE GENOMIC DNA]</scope>
    <source>
        <strain evidence="1 2">CGMCC 4.1877</strain>
    </source>
</reference>
<dbReference type="RefSeq" id="WP_174824348.1">
    <property type="nucleotide sequence ID" value="NZ_FOUY01000040.1"/>
</dbReference>
<dbReference type="SUPFAM" id="SSF46785">
    <property type="entry name" value="Winged helix' DNA-binding domain"/>
    <property type="match status" value="1"/>
</dbReference>
<keyword evidence="2" id="KW-1185">Reference proteome</keyword>
<evidence type="ECO:0000313" key="1">
    <source>
        <dbReference type="EMBL" id="SFO26898.1"/>
    </source>
</evidence>
<dbReference type="EMBL" id="FOUY01000040">
    <property type="protein sequence ID" value="SFO26898.1"/>
    <property type="molecule type" value="Genomic_DNA"/>
</dbReference>
<proteinExistence type="predicted"/>
<dbReference type="AlphaFoldDB" id="A0A1I5FSW5"/>
<dbReference type="InterPro" id="IPR036388">
    <property type="entry name" value="WH-like_DNA-bd_sf"/>
</dbReference>
<gene>
    <name evidence="1" type="ORF">SAMN05216207_104049</name>
</gene>
<dbReference type="InterPro" id="IPR036390">
    <property type="entry name" value="WH_DNA-bd_sf"/>
</dbReference>
<protein>
    <submittedName>
        <fullName evidence="1">Uncharacterized protein</fullName>
    </submittedName>
</protein>
<evidence type="ECO:0000313" key="2">
    <source>
        <dbReference type="Proteomes" id="UP000199614"/>
    </source>
</evidence>